<feature type="region of interest" description="Disordered" evidence="1">
    <location>
        <begin position="1"/>
        <end position="62"/>
    </location>
</feature>
<protein>
    <submittedName>
        <fullName evidence="2">CMGC/DYRK/DYRK2 protein Kinase</fullName>
    </submittedName>
</protein>
<dbReference type="AlphaFoldDB" id="A0A2P4XRZ7"/>
<sequence length="152" mass="17127">MSQYSSFSMEPASSSSPRSRPRRAQRLLPALTPAPPSSSSTAPHKLEQLQAQQPTDTKKPSSIAHIFFNRRPLDLIRHTTSSLLATGGSSAPSAVVATPPVAEERKFWQPHRPHGEKNGRRRLQQLHKEKEQRHDHKQHPNRRLRLSGDVED</sequence>
<evidence type="ECO:0000256" key="1">
    <source>
        <dbReference type="SAM" id="MobiDB-lite"/>
    </source>
</evidence>
<name>A0A2P4XRZ7_9STRA</name>
<dbReference type="Proteomes" id="UP000237271">
    <property type="component" value="Unassembled WGS sequence"/>
</dbReference>
<accession>A0A2P4XRZ7</accession>
<feature type="compositionally biased region" description="Basic and acidic residues" evidence="1">
    <location>
        <begin position="106"/>
        <end position="118"/>
    </location>
</feature>
<evidence type="ECO:0000313" key="3">
    <source>
        <dbReference type="Proteomes" id="UP000237271"/>
    </source>
</evidence>
<keyword evidence="2" id="KW-0418">Kinase</keyword>
<feature type="non-terminal residue" evidence="2">
    <location>
        <position position="152"/>
    </location>
</feature>
<evidence type="ECO:0000313" key="2">
    <source>
        <dbReference type="EMBL" id="POM68312.1"/>
    </source>
</evidence>
<keyword evidence="3" id="KW-1185">Reference proteome</keyword>
<comment type="caution">
    <text evidence="2">The sequence shown here is derived from an EMBL/GenBank/DDBJ whole genome shotgun (WGS) entry which is preliminary data.</text>
</comment>
<feature type="compositionally biased region" description="Basic residues" evidence="1">
    <location>
        <begin position="135"/>
        <end position="145"/>
    </location>
</feature>
<proteinExistence type="predicted"/>
<organism evidence="2 3">
    <name type="scientific">Phytophthora palmivora</name>
    <dbReference type="NCBI Taxonomy" id="4796"/>
    <lineage>
        <taxon>Eukaryota</taxon>
        <taxon>Sar</taxon>
        <taxon>Stramenopiles</taxon>
        <taxon>Oomycota</taxon>
        <taxon>Peronosporomycetes</taxon>
        <taxon>Peronosporales</taxon>
        <taxon>Peronosporaceae</taxon>
        <taxon>Phytophthora</taxon>
    </lineage>
</organism>
<gene>
    <name evidence="2" type="ORF">PHPALM_15544</name>
</gene>
<dbReference type="EMBL" id="NCKW01008274">
    <property type="protein sequence ID" value="POM68312.1"/>
    <property type="molecule type" value="Genomic_DNA"/>
</dbReference>
<feature type="compositionally biased region" description="Low complexity" evidence="1">
    <location>
        <begin position="26"/>
        <end position="43"/>
    </location>
</feature>
<reference evidence="2 3" key="1">
    <citation type="journal article" date="2017" name="Genome Biol. Evol.">
        <title>Phytophthora megakarya and P. palmivora, closely related causal agents of cacao black pod rot, underwent increases in genome sizes and gene numbers by different mechanisms.</title>
        <authorList>
            <person name="Ali S.S."/>
            <person name="Shao J."/>
            <person name="Lary D.J."/>
            <person name="Kronmiller B."/>
            <person name="Shen D."/>
            <person name="Strem M.D."/>
            <person name="Amoako-Attah I."/>
            <person name="Akrofi A.Y."/>
            <person name="Begoude B.A."/>
            <person name="Ten Hoopen G.M."/>
            <person name="Coulibaly K."/>
            <person name="Kebe B.I."/>
            <person name="Melnick R.L."/>
            <person name="Guiltinan M.J."/>
            <person name="Tyler B.M."/>
            <person name="Meinhardt L.W."/>
            <person name="Bailey B.A."/>
        </authorList>
    </citation>
    <scope>NUCLEOTIDE SEQUENCE [LARGE SCALE GENOMIC DNA]</scope>
    <source>
        <strain evidence="3">sbr112.9</strain>
    </source>
</reference>
<dbReference type="GO" id="GO:0016301">
    <property type="term" value="F:kinase activity"/>
    <property type="evidence" value="ECO:0007669"/>
    <property type="project" value="UniProtKB-KW"/>
</dbReference>
<feature type="region of interest" description="Disordered" evidence="1">
    <location>
        <begin position="106"/>
        <end position="152"/>
    </location>
</feature>
<keyword evidence="2" id="KW-0808">Transferase</keyword>